<gene>
    <name evidence="2" type="ORF">GOODEAATRI_016399</name>
</gene>
<organism evidence="2 3">
    <name type="scientific">Goodea atripinnis</name>
    <dbReference type="NCBI Taxonomy" id="208336"/>
    <lineage>
        <taxon>Eukaryota</taxon>
        <taxon>Metazoa</taxon>
        <taxon>Chordata</taxon>
        <taxon>Craniata</taxon>
        <taxon>Vertebrata</taxon>
        <taxon>Euteleostomi</taxon>
        <taxon>Actinopterygii</taxon>
        <taxon>Neopterygii</taxon>
        <taxon>Teleostei</taxon>
        <taxon>Neoteleostei</taxon>
        <taxon>Acanthomorphata</taxon>
        <taxon>Ovalentaria</taxon>
        <taxon>Atherinomorphae</taxon>
        <taxon>Cyprinodontiformes</taxon>
        <taxon>Goodeidae</taxon>
        <taxon>Goodea</taxon>
    </lineage>
</organism>
<evidence type="ECO:0000313" key="3">
    <source>
        <dbReference type="Proteomes" id="UP001476798"/>
    </source>
</evidence>
<proteinExistence type="predicted"/>
<keyword evidence="3" id="KW-1185">Reference proteome</keyword>
<comment type="caution">
    <text evidence="2">The sequence shown here is derived from an EMBL/GenBank/DDBJ whole genome shotgun (WGS) entry which is preliminary data.</text>
</comment>
<sequence length="102" mass="11318">KLDSLFPDDSYIDMGEIDVGRKDVHSLEGPAALQRSLIPITTHDTGFIQYMDSGIWHLAVYNDGKETETVSFLTTAIGETEYHKIRTSVGCCHATEKGVERS</sequence>
<evidence type="ECO:0000313" key="2">
    <source>
        <dbReference type="EMBL" id="MEQ2172000.1"/>
    </source>
</evidence>
<accession>A0ABV0NKS9</accession>
<evidence type="ECO:0000259" key="1">
    <source>
        <dbReference type="Pfam" id="PF23093"/>
    </source>
</evidence>
<feature type="non-terminal residue" evidence="2">
    <location>
        <position position="1"/>
    </location>
</feature>
<dbReference type="Proteomes" id="UP001476798">
    <property type="component" value="Unassembled WGS sequence"/>
</dbReference>
<dbReference type="Pfam" id="PF23093">
    <property type="entry name" value="GBD_Tenm3"/>
    <property type="match status" value="1"/>
</dbReference>
<dbReference type="EMBL" id="JAHRIO010041245">
    <property type="protein sequence ID" value="MEQ2172000.1"/>
    <property type="molecule type" value="Genomic_DNA"/>
</dbReference>
<reference evidence="2 3" key="1">
    <citation type="submission" date="2021-06" db="EMBL/GenBank/DDBJ databases">
        <authorList>
            <person name="Palmer J.M."/>
        </authorList>
    </citation>
    <scope>NUCLEOTIDE SEQUENCE [LARGE SCALE GENOMIC DNA]</scope>
    <source>
        <strain evidence="2 3">GA_2019</strain>
        <tissue evidence="2">Muscle</tissue>
    </source>
</reference>
<name>A0ABV0NKS9_9TELE</name>
<dbReference type="InterPro" id="IPR057629">
    <property type="entry name" value="Teneurin1-4_GBD"/>
</dbReference>
<feature type="domain" description="Teneurin-1-4-like galactose-binding" evidence="1">
    <location>
        <begin position="22"/>
        <end position="75"/>
    </location>
</feature>
<protein>
    <recommendedName>
        <fullName evidence="1">Teneurin-1-4-like galactose-binding domain-containing protein</fullName>
    </recommendedName>
</protein>